<feature type="chain" id="PRO_5023852642" evidence="2">
    <location>
        <begin position="27"/>
        <end position="359"/>
    </location>
</feature>
<accession>A0A5F8H926</accession>
<feature type="region of interest" description="Disordered" evidence="1">
    <location>
        <begin position="126"/>
        <end position="214"/>
    </location>
</feature>
<dbReference type="Pfam" id="PF15809">
    <property type="entry name" value="STG"/>
    <property type="match status" value="1"/>
</dbReference>
<evidence type="ECO:0000313" key="3">
    <source>
        <dbReference type="Ensembl" id="ENSMODP00000056322.1"/>
    </source>
</evidence>
<evidence type="ECO:0000313" key="4">
    <source>
        <dbReference type="Proteomes" id="UP000002280"/>
    </source>
</evidence>
<organism evidence="3 4">
    <name type="scientific">Monodelphis domestica</name>
    <name type="common">Gray short-tailed opossum</name>
    <dbReference type="NCBI Taxonomy" id="13616"/>
    <lineage>
        <taxon>Eukaryota</taxon>
        <taxon>Metazoa</taxon>
        <taxon>Chordata</taxon>
        <taxon>Craniata</taxon>
        <taxon>Vertebrata</taxon>
        <taxon>Euteleostomi</taxon>
        <taxon>Mammalia</taxon>
        <taxon>Metatheria</taxon>
        <taxon>Didelphimorphia</taxon>
        <taxon>Didelphidae</taxon>
        <taxon>Monodelphis</taxon>
    </lineage>
</organism>
<dbReference type="GO" id="GO:0031012">
    <property type="term" value="C:extracellular matrix"/>
    <property type="evidence" value="ECO:0000318"/>
    <property type="project" value="GO_Central"/>
</dbReference>
<dbReference type="AlphaFoldDB" id="A0A5F8H926"/>
<dbReference type="GO" id="GO:0030198">
    <property type="term" value="P:extracellular matrix organization"/>
    <property type="evidence" value="ECO:0000318"/>
    <property type="project" value="GO_Central"/>
</dbReference>
<feature type="compositionally biased region" description="Low complexity" evidence="1">
    <location>
        <begin position="154"/>
        <end position="167"/>
    </location>
</feature>
<dbReference type="KEGG" id="mdo:103095277"/>
<dbReference type="OMA" id="WPSEDPW"/>
<proteinExistence type="predicted"/>
<dbReference type="CTD" id="140522272"/>
<dbReference type="Proteomes" id="UP000002280">
    <property type="component" value="Chromosome 2"/>
</dbReference>
<dbReference type="Ensembl" id="ENSMODT00000064754.1">
    <property type="protein sequence ID" value="ENSMODP00000056322.1"/>
    <property type="gene ID" value="ENSMODG00000038185.1"/>
</dbReference>
<dbReference type="PANTHER" id="PTHR15817">
    <property type="entry name" value="STG PROTEIN"/>
    <property type="match status" value="1"/>
</dbReference>
<evidence type="ECO:0000256" key="2">
    <source>
        <dbReference type="SAM" id="SignalP"/>
    </source>
</evidence>
<evidence type="ECO:0000256" key="1">
    <source>
        <dbReference type="SAM" id="MobiDB-lite"/>
    </source>
</evidence>
<keyword evidence="2" id="KW-0732">Signal</keyword>
<keyword evidence="4" id="KW-1185">Reference proteome</keyword>
<sequence>MQGHRTWSWAFLGLFMISLHFPAFSARSISWTKETALQDLGSDPLLPGYSSLADPLGPSNPDHSGLKLNPLSDSSGTIVPLEPDASLFDHPWQFGSSGLQHPLLDESSSARGLQASDNTWQMVAHSYDDSLPDSPSPANSAIPSVASGSQTAVTSSDSISSSPDTPSLLKDTEPKRPPRSDPLGQRGDIPAQRSPWPLNNRIRQKPLPGHPWGTQNINPEVSWGSQSLGTGWGGRPLRLPVGSWGISNQYPGTVWGNHNQYPGTSWGGNNRYPGTSWGGNNRYPGTSWGGINQYPGPNWGINTRYPGTSWGTNNWYPSINWGGNNQYPGNTWGINNQYPGVLRPPNSAWNIPPRYQNQP</sequence>
<dbReference type="Bgee" id="ENSMODG00000038185">
    <property type="expression patterns" value="Expressed in uterus and 2 other cell types or tissues"/>
</dbReference>
<reference evidence="3" key="2">
    <citation type="submission" date="2025-08" db="UniProtKB">
        <authorList>
            <consortium name="Ensembl"/>
        </authorList>
    </citation>
    <scope>IDENTIFICATION</scope>
</reference>
<dbReference type="InterPro" id="IPR026135">
    <property type="entry name" value="C6orf15"/>
</dbReference>
<feature type="compositionally biased region" description="Polar residues" evidence="1">
    <location>
        <begin position="138"/>
        <end position="153"/>
    </location>
</feature>
<dbReference type="PANTHER" id="PTHR15817:SF2">
    <property type="entry name" value="SIMILAR TO RIKEN CDNA 2300002M23"/>
    <property type="match status" value="1"/>
</dbReference>
<dbReference type="STRING" id="13616.ENSMODP00000056322"/>
<dbReference type="GeneTree" id="ENSGT00390000010291"/>
<reference evidence="3" key="3">
    <citation type="submission" date="2025-09" db="UniProtKB">
        <authorList>
            <consortium name="Ensembl"/>
        </authorList>
    </citation>
    <scope>IDENTIFICATION</scope>
</reference>
<feature type="signal peptide" evidence="2">
    <location>
        <begin position="1"/>
        <end position="26"/>
    </location>
</feature>
<dbReference type="RefSeq" id="XP_007483577.1">
    <property type="nucleotide sequence ID" value="XM_007483515.3"/>
</dbReference>
<feature type="region of interest" description="Disordered" evidence="1">
    <location>
        <begin position="51"/>
        <end position="71"/>
    </location>
</feature>
<feature type="compositionally biased region" description="Basic and acidic residues" evidence="1">
    <location>
        <begin position="170"/>
        <end position="179"/>
    </location>
</feature>
<dbReference type="OrthoDB" id="9446516at2759"/>
<gene>
    <name evidence="3" type="primary">C2H6orf15</name>
</gene>
<dbReference type="GeneID" id="103095277"/>
<dbReference type="InParanoid" id="A0A5F8H926"/>
<name>A0A5F8H926_MONDO</name>
<reference evidence="3 4" key="1">
    <citation type="journal article" date="2007" name="Nature">
        <title>Genome of the marsupial Monodelphis domestica reveals innovation in non-coding sequences.</title>
        <authorList>
            <person name="Mikkelsen T.S."/>
            <person name="Wakefield M.J."/>
            <person name="Aken B."/>
            <person name="Amemiya C.T."/>
            <person name="Chang J.L."/>
            <person name="Duke S."/>
            <person name="Garber M."/>
            <person name="Gentles A.J."/>
            <person name="Goodstadt L."/>
            <person name="Heger A."/>
            <person name="Jurka J."/>
            <person name="Kamal M."/>
            <person name="Mauceli E."/>
            <person name="Searle S.M."/>
            <person name="Sharpe T."/>
            <person name="Baker M.L."/>
            <person name="Batzer M.A."/>
            <person name="Benos P.V."/>
            <person name="Belov K."/>
            <person name="Clamp M."/>
            <person name="Cook A."/>
            <person name="Cuff J."/>
            <person name="Das R."/>
            <person name="Davidow L."/>
            <person name="Deakin J.E."/>
            <person name="Fazzari M.J."/>
            <person name="Glass J.L."/>
            <person name="Grabherr M."/>
            <person name="Greally J.M."/>
            <person name="Gu W."/>
            <person name="Hore T.A."/>
            <person name="Huttley G.A."/>
            <person name="Kleber M."/>
            <person name="Jirtle R.L."/>
            <person name="Koina E."/>
            <person name="Lee J.T."/>
            <person name="Mahony S."/>
            <person name="Marra M.A."/>
            <person name="Miller R.D."/>
            <person name="Nicholls R.D."/>
            <person name="Oda M."/>
            <person name="Papenfuss A.T."/>
            <person name="Parra Z.E."/>
            <person name="Pollock D.D."/>
            <person name="Ray D.A."/>
            <person name="Schein J.E."/>
            <person name="Speed T.P."/>
            <person name="Thompson K."/>
            <person name="VandeBerg J.L."/>
            <person name="Wade C.M."/>
            <person name="Walker J.A."/>
            <person name="Waters P.D."/>
            <person name="Webber C."/>
            <person name="Weidman J.R."/>
            <person name="Xie X."/>
            <person name="Zody M.C."/>
            <person name="Baldwin J."/>
            <person name="Abdouelleil A."/>
            <person name="Abdulkadir J."/>
            <person name="Abebe A."/>
            <person name="Abera B."/>
            <person name="Abreu J."/>
            <person name="Acer S.C."/>
            <person name="Aftuck L."/>
            <person name="Alexander A."/>
            <person name="An P."/>
            <person name="Anderson E."/>
            <person name="Anderson S."/>
            <person name="Arachi H."/>
            <person name="Azer M."/>
            <person name="Bachantsang P."/>
            <person name="Barry A."/>
            <person name="Bayul T."/>
            <person name="Berlin A."/>
            <person name="Bessette D."/>
            <person name="Bloom T."/>
            <person name="Bloom T."/>
            <person name="Boguslavskiy L."/>
            <person name="Bonnet C."/>
            <person name="Boukhgalter B."/>
            <person name="Bourzgui I."/>
            <person name="Brown A."/>
            <person name="Cahill P."/>
            <person name="Channer S."/>
            <person name="Cheshatsang Y."/>
            <person name="Chuda L."/>
            <person name="Citroen M."/>
            <person name="Collymore A."/>
            <person name="Cooke P."/>
            <person name="Costello M."/>
            <person name="D'Aco K."/>
            <person name="Daza R."/>
            <person name="De Haan G."/>
            <person name="DeGray S."/>
            <person name="DeMaso C."/>
            <person name="Dhargay N."/>
            <person name="Dooley K."/>
            <person name="Dooley E."/>
            <person name="Doricent M."/>
            <person name="Dorje P."/>
            <person name="Dorjee K."/>
            <person name="Dupes A."/>
            <person name="Elong R."/>
            <person name="Falk J."/>
            <person name="Farina A."/>
            <person name="Faro S."/>
            <person name="Ferguson D."/>
            <person name="Fisher S."/>
            <person name="Foley C.D."/>
            <person name="Franke A."/>
            <person name="Friedrich D."/>
            <person name="Gadbois L."/>
            <person name="Gearin G."/>
            <person name="Gearin C.R."/>
            <person name="Giannoukos G."/>
            <person name="Goode T."/>
            <person name="Graham J."/>
            <person name="Grandbois E."/>
            <person name="Grewal S."/>
            <person name="Gyaltsen K."/>
            <person name="Hafez N."/>
            <person name="Hagos B."/>
            <person name="Hall J."/>
            <person name="Henson C."/>
            <person name="Hollinger A."/>
            <person name="Honan T."/>
            <person name="Huard M.D."/>
            <person name="Hughes L."/>
            <person name="Hurhula B."/>
            <person name="Husby M.E."/>
            <person name="Kamat A."/>
            <person name="Kanga B."/>
            <person name="Kashin S."/>
            <person name="Khazanovich D."/>
            <person name="Kisner P."/>
            <person name="Lance K."/>
            <person name="Lara M."/>
            <person name="Lee W."/>
            <person name="Lennon N."/>
            <person name="Letendre F."/>
            <person name="LeVine R."/>
            <person name="Lipovsky A."/>
            <person name="Liu X."/>
            <person name="Liu J."/>
            <person name="Liu S."/>
            <person name="Lokyitsang T."/>
            <person name="Lokyitsang Y."/>
            <person name="Lubonja R."/>
            <person name="Lui A."/>
            <person name="MacDonald P."/>
            <person name="Magnisalis V."/>
            <person name="Maru K."/>
            <person name="Matthews C."/>
            <person name="McCusker W."/>
            <person name="McDonough S."/>
            <person name="Mehta T."/>
            <person name="Meldrim J."/>
            <person name="Meneus L."/>
            <person name="Mihai O."/>
            <person name="Mihalev A."/>
            <person name="Mihova T."/>
            <person name="Mittelman R."/>
            <person name="Mlenga V."/>
            <person name="Montmayeur A."/>
            <person name="Mulrain L."/>
            <person name="Navidi A."/>
            <person name="Naylor J."/>
            <person name="Negash T."/>
            <person name="Nguyen T."/>
            <person name="Nguyen N."/>
            <person name="Nicol R."/>
            <person name="Norbu C."/>
            <person name="Norbu N."/>
            <person name="Novod N."/>
            <person name="O'Neill B."/>
            <person name="Osman S."/>
            <person name="Markiewicz E."/>
            <person name="Oyono O.L."/>
            <person name="Patti C."/>
            <person name="Phunkhang P."/>
            <person name="Pierre F."/>
            <person name="Priest M."/>
            <person name="Raghuraman S."/>
            <person name="Rege F."/>
            <person name="Reyes R."/>
            <person name="Rise C."/>
            <person name="Rogov P."/>
            <person name="Ross K."/>
            <person name="Ryan E."/>
            <person name="Settipalli S."/>
            <person name="Shea T."/>
            <person name="Sherpa N."/>
            <person name="Shi L."/>
            <person name="Shih D."/>
            <person name="Sparrow T."/>
            <person name="Spaulding J."/>
            <person name="Stalker J."/>
            <person name="Stange-Thomann N."/>
            <person name="Stavropoulos S."/>
            <person name="Stone C."/>
            <person name="Strader C."/>
            <person name="Tesfaye S."/>
            <person name="Thomson T."/>
            <person name="Thoulutsang Y."/>
            <person name="Thoulutsang D."/>
            <person name="Topham K."/>
            <person name="Topping I."/>
            <person name="Tsamla T."/>
            <person name="Vassiliev H."/>
            <person name="Vo A."/>
            <person name="Wangchuk T."/>
            <person name="Wangdi T."/>
            <person name="Weiand M."/>
            <person name="Wilkinson J."/>
            <person name="Wilson A."/>
            <person name="Yadav S."/>
            <person name="Young G."/>
            <person name="Yu Q."/>
            <person name="Zembek L."/>
            <person name="Zhong D."/>
            <person name="Zimmer A."/>
            <person name="Zwirko Z."/>
            <person name="Jaffe D.B."/>
            <person name="Alvarez P."/>
            <person name="Brockman W."/>
            <person name="Butler J."/>
            <person name="Chin C."/>
            <person name="Gnerre S."/>
            <person name="MacCallum I."/>
            <person name="Graves J.A."/>
            <person name="Ponting C.P."/>
            <person name="Breen M."/>
            <person name="Samollow P.B."/>
            <person name="Lander E.S."/>
            <person name="Lindblad-Toh K."/>
        </authorList>
    </citation>
    <scope>NUCLEOTIDE SEQUENCE [LARGE SCALE GENOMIC DNA]</scope>
</reference>
<protein>
    <submittedName>
        <fullName evidence="3">Uncharacterized protein</fullName>
    </submittedName>
</protein>